<evidence type="ECO:0000256" key="1">
    <source>
        <dbReference type="SAM" id="Phobius"/>
    </source>
</evidence>
<name>A0ABU3LW10_9ACTN</name>
<organism evidence="2 3">
    <name type="scientific">Streptomyces justiciae</name>
    <dbReference type="NCBI Taxonomy" id="2780140"/>
    <lineage>
        <taxon>Bacteria</taxon>
        <taxon>Bacillati</taxon>
        <taxon>Actinomycetota</taxon>
        <taxon>Actinomycetes</taxon>
        <taxon>Kitasatosporales</taxon>
        <taxon>Streptomycetaceae</taxon>
        <taxon>Streptomyces</taxon>
    </lineage>
</organism>
<gene>
    <name evidence="2" type="ORF">RQC66_22100</name>
</gene>
<comment type="caution">
    <text evidence="2">The sequence shown here is derived from an EMBL/GenBank/DDBJ whole genome shotgun (WGS) entry which is preliminary data.</text>
</comment>
<reference evidence="3" key="1">
    <citation type="submission" date="2023-07" db="EMBL/GenBank/DDBJ databases">
        <title>Draft genome sequence of the endophytic actinobacterium Streptomyces justiciae WPN32, a potential antibiotic producer.</title>
        <authorList>
            <person name="Yasawong M."/>
            <person name="Pana W."/>
            <person name="Ganta P."/>
            <person name="Santapan N."/>
            <person name="Songngamsuk T."/>
            <person name="Phatcharaharikarn M."/>
            <person name="Kerdtoob S."/>
            <person name="Nantapong N."/>
        </authorList>
    </citation>
    <scope>NUCLEOTIDE SEQUENCE [LARGE SCALE GENOMIC DNA]</scope>
    <source>
        <strain evidence="3">WPN32</strain>
    </source>
</reference>
<protein>
    <submittedName>
        <fullName evidence="2">Uncharacterized protein</fullName>
    </submittedName>
</protein>
<proteinExistence type="predicted"/>
<feature type="transmembrane region" description="Helical" evidence="1">
    <location>
        <begin position="21"/>
        <end position="39"/>
    </location>
</feature>
<sequence>MSRSGGRLAGFVRGGAWRDTLLDLFGLPSMELAILYWMATWVGGG</sequence>
<keyword evidence="1" id="KW-0472">Membrane</keyword>
<keyword evidence="1" id="KW-0812">Transmembrane</keyword>
<accession>A0ABU3LW10</accession>
<dbReference type="RefSeq" id="WP_314202967.1">
    <property type="nucleotide sequence ID" value="NZ_JAVTLL010000014.1"/>
</dbReference>
<keyword evidence="3" id="KW-1185">Reference proteome</keyword>
<keyword evidence="1" id="KW-1133">Transmembrane helix</keyword>
<dbReference type="Proteomes" id="UP001257948">
    <property type="component" value="Unassembled WGS sequence"/>
</dbReference>
<dbReference type="EMBL" id="JAVTLL010000014">
    <property type="protein sequence ID" value="MDT7843419.1"/>
    <property type="molecule type" value="Genomic_DNA"/>
</dbReference>
<evidence type="ECO:0000313" key="3">
    <source>
        <dbReference type="Proteomes" id="UP001257948"/>
    </source>
</evidence>
<evidence type="ECO:0000313" key="2">
    <source>
        <dbReference type="EMBL" id="MDT7843419.1"/>
    </source>
</evidence>